<dbReference type="AlphaFoldDB" id="A0A0B1T4A9"/>
<dbReference type="Proteomes" id="UP000053660">
    <property type="component" value="Unassembled WGS sequence"/>
</dbReference>
<evidence type="ECO:0000259" key="2">
    <source>
        <dbReference type="PROSITE" id="PS50041"/>
    </source>
</evidence>
<sequence>MISKWLLLLALLVPAFGFPLEDGSGVPLKCVCTLMDQSSTTAVPCVCPEQAEPETTTVEATEAPCICPQLAEPSTTAAPEPCICPEPEEPSTTPAPPVCMCPQQAEPEPTTIAPCLCPQLVEPEPETTPAPAPCLCPVQEEPSTTSLPMCGCPQMAEPEPEPEPETTTTPAPAPVVYAPRPPCHCCCPMRRPKCGCGCGNGCGNSVAEDAVVEKPAMQEALICPEGWFRYQDSCYLMQTTRMTLPAAERLCNENGGTLFVADSLSEYNTVMKESPLYFWSWIGLGQSDASGYPKWHVHSSAYPVRCADEKCLPADPALLPDWDGAYGMNPTELKWLITPFNSVSNGWSTSATCVGHYNIDIYSSTYLYFYPCSYEFYSICERNLTLAGLGY</sequence>
<reference evidence="3 4" key="1">
    <citation type="submission" date="2014-03" db="EMBL/GenBank/DDBJ databases">
        <title>Draft genome of the hookworm Oesophagostomum dentatum.</title>
        <authorList>
            <person name="Mitreva M."/>
        </authorList>
    </citation>
    <scope>NUCLEOTIDE SEQUENCE [LARGE SCALE GENOMIC DNA]</scope>
    <source>
        <strain evidence="3 4">OD-Hann</strain>
    </source>
</reference>
<dbReference type="Gene3D" id="3.10.100.10">
    <property type="entry name" value="Mannose-Binding Protein A, subunit A"/>
    <property type="match status" value="1"/>
</dbReference>
<feature type="chain" id="PRO_5002082957" description="C-type lectin domain-containing protein" evidence="1">
    <location>
        <begin position="18"/>
        <end position="391"/>
    </location>
</feature>
<dbReference type="OrthoDB" id="6133475at2759"/>
<gene>
    <name evidence="3" type="ORF">OESDEN_07696</name>
</gene>
<name>A0A0B1T4A9_OESDE</name>
<dbReference type="SMART" id="SM00034">
    <property type="entry name" value="CLECT"/>
    <property type="match status" value="1"/>
</dbReference>
<evidence type="ECO:0000313" key="3">
    <source>
        <dbReference type="EMBL" id="KHJ92418.1"/>
    </source>
</evidence>
<dbReference type="Pfam" id="PF00059">
    <property type="entry name" value="Lectin_C"/>
    <property type="match status" value="1"/>
</dbReference>
<dbReference type="PROSITE" id="PS50041">
    <property type="entry name" value="C_TYPE_LECTIN_2"/>
    <property type="match status" value="1"/>
</dbReference>
<dbReference type="EMBL" id="KN551366">
    <property type="protein sequence ID" value="KHJ92418.1"/>
    <property type="molecule type" value="Genomic_DNA"/>
</dbReference>
<protein>
    <recommendedName>
        <fullName evidence="2">C-type lectin domain-containing protein</fullName>
    </recommendedName>
</protein>
<keyword evidence="4" id="KW-1185">Reference proteome</keyword>
<dbReference type="InterPro" id="IPR016186">
    <property type="entry name" value="C-type_lectin-like/link_sf"/>
</dbReference>
<keyword evidence="1" id="KW-0732">Signal</keyword>
<dbReference type="InterPro" id="IPR016187">
    <property type="entry name" value="CTDL_fold"/>
</dbReference>
<feature type="signal peptide" evidence="1">
    <location>
        <begin position="1"/>
        <end position="17"/>
    </location>
</feature>
<organism evidence="3 4">
    <name type="scientific">Oesophagostomum dentatum</name>
    <name type="common">Nodular worm</name>
    <dbReference type="NCBI Taxonomy" id="61180"/>
    <lineage>
        <taxon>Eukaryota</taxon>
        <taxon>Metazoa</taxon>
        <taxon>Ecdysozoa</taxon>
        <taxon>Nematoda</taxon>
        <taxon>Chromadorea</taxon>
        <taxon>Rhabditida</taxon>
        <taxon>Rhabditina</taxon>
        <taxon>Rhabditomorpha</taxon>
        <taxon>Strongyloidea</taxon>
        <taxon>Strongylidae</taxon>
        <taxon>Oesophagostomum</taxon>
    </lineage>
</organism>
<dbReference type="InterPro" id="IPR001304">
    <property type="entry name" value="C-type_lectin-like"/>
</dbReference>
<feature type="domain" description="C-type lectin" evidence="2">
    <location>
        <begin position="230"/>
        <end position="381"/>
    </location>
</feature>
<evidence type="ECO:0000313" key="4">
    <source>
        <dbReference type="Proteomes" id="UP000053660"/>
    </source>
</evidence>
<dbReference type="SUPFAM" id="SSF56436">
    <property type="entry name" value="C-type lectin-like"/>
    <property type="match status" value="1"/>
</dbReference>
<evidence type="ECO:0000256" key="1">
    <source>
        <dbReference type="SAM" id="SignalP"/>
    </source>
</evidence>
<accession>A0A0B1T4A9</accession>
<proteinExistence type="predicted"/>